<evidence type="ECO:0000256" key="6">
    <source>
        <dbReference type="ARBA" id="ARBA00023002"/>
    </source>
</evidence>
<evidence type="ECO:0000256" key="3">
    <source>
        <dbReference type="ARBA" id="ARBA00022692"/>
    </source>
</evidence>
<keyword evidence="3 10" id="KW-0812">Transmembrane</keyword>
<feature type="transmembrane region" description="Helical" evidence="10">
    <location>
        <begin position="100"/>
        <end position="121"/>
    </location>
</feature>
<feature type="transmembrane region" description="Helical" evidence="10">
    <location>
        <begin position="169"/>
        <end position="192"/>
    </location>
</feature>
<organism evidence="12 13">
    <name type="scientific">Lysinimonas soli</name>
    <dbReference type="NCBI Taxonomy" id="1074233"/>
    <lineage>
        <taxon>Bacteria</taxon>
        <taxon>Bacillati</taxon>
        <taxon>Actinomycetota</taxon>
        <taxon>Actinomycetes</taxon>
        <taxon>Micrococcales</taxon>
        <taxon>Microbacteriaceae</taxon>
        <taxon>Lysinimonas</taxon>
    </lineage>
</organism>
<evidence type="ECO:0000256" key="10">
    <source>
        <dbReference type="SAM" id="Phobius"/>
    </source>
</evidence>
<keyword evidence="13" id="KW-1185">Reference proteome</keyword>
<dbReference type="Proteomes" id="UP001596039">
    <property type="component" value="Unassembled WGS sequence"/>
</dbReference>
<comment type="similarity">
    <text evidence="2">Belongs to the VKOR family.</text>
</comment>
<comment type="caution">
    <text evidence="12">The sequence shown here is derived from an EMBL/GenBank/DDBJ whole genome shotgun (WGS) entry which is preliminary data.</text>
</comment>
<evidence type="ECO:0000256" key="5">
    <source>
        <dbReference type="ARBA" id="ARBA00022989"/>
    </source>
</evidence>
<accession>A0ABW0NRT9</accession>
<gene>
    <name evidence="12" type="ORF">ACFPJ4_06720</name>
</gene>
<comment type="subcellular location">
    <subcellularLocation>
        <location evidence="1">Membrane</location>
        <topology evidence="1">Multi-pass membrane protein</topology>
    </subcellularLocation>
</comment>
<dbReference type="CDD" id="cd12922">
    <property type="entry name" value="VKOR_5"/>
    <property type="match status" value="1"/>
</dbReference>
<keyword evidence="4" id="KW-0874">Quinone</keyword>
<dbReference type="InterPro" id="IPR041714">
    <property type="entry name" value="VKOR_Actinobacteria"/>
</dbReference>
<keyword evidence="7 10" id="KW-0472">Membrane</keyword>
<keyword evidence="8" id="KW-1015">Disulfide bond</keyword>
<protein>
    <submittedName>
        <fullName evidence="12">Vitamin K epoxide reductase family protein</fullName>
    </submittedName>
</protein>
<feature type="domain" description="Vitamin K epoxide reductase" evidence="11">
    <location>
        <begin position="11"/>
        <end position="152"/>
    </location>
</feature>
<dbReference type="RefSeq" id="WP_386739593.1">
    <property type="nucleotide sequence ID" value="NZ_JBHSMG010000001.1"/>
</dbReference>
<feature type="transmembrane region" description="Helical" evidence="10">
    <location>
        <begin position="12"/>
        <end position="30"/>
    </location>
</feature>
<evidence type="ECO:0000259" key="11">
    <source>
        <dbReference type="SMART" id="SM00756"/>
    </source>
</evidence>
<evidence type="ECO:0000256" key="1">
    <source>
        <dbReference type="ARBA" id="ARBA00004141"/>
    </source>
</evidence>
<evidence type="ECO:0000256" key="8">
    <source>
        <dbReference type="ARBA" id="ARBA00023157"/>
    </source>
</evidence>
<feature type="transmembrane region" description="Helical" evidence="10">
    <location>
        <begin position="75"/>
        <end position="93"/>
    </location>
</feature>
<dbReference type="EMBL" id="JBHSMG010000001">
    <property type="protein sequence ID" value="MFC5501932.1"/>
    <property type="molecule type" value="Genomic_DNA"/>
</dbReference>
<keyword evidence="6" id="KW-0560">Oxidoreductase</keyword>
<evidence type="ECO:0000256" key="2">
    <source>
        <dbReference type="ARBA" id="ARBA00006214"/>
    </source>
</evidence>
<reference evidence="13" key="1">
    <citation type="journal article" date="2019" name="Int. J. Syst. Evol. Microbiol.">
        <title>The Global Catalogue of Microorganisms (GCM) 10K type strain sequencing project: providing services to taxonomists for standard genome sequencing and annotation.</title>
        <authorList>
            <consortium name="The Broad Institute Genomics Platform"/>
            <consortium name="The Broad Institute Genome Sequencing Center for Infectious Disease"/>
            <person name="Wu L."/>
            <person name="Ma J."/>
        </authorList>
    </citation>
    <scope>NUCLEOTIDE SEQUENCE [LARGE SCALE GENOMIC DNA]</scope>
    <source>
        <strain evidence="13">CGMCC 4.6997</strain>
    </source>
</reference>
<dbReference type="InterPro" id="IPR012932">
    <property type="entry name" value="VKOR"/>
</dbReference>
<evidence type="ECO:0000256" key="4">
    <source>
        <dbReference type="ARBA" id="ARBA00022719"/>
    </source>
</evidence>
<feature type="transmembrane region" description="Helical" evidence="10">
    <location>
        <begin position="127"/>
        <end position="148"/>
    </location>
</feature>
<keyword evidence="9" id="KW-0676">Redox-active center</keyword>
<dbReference type="SMART" id="SM00756">
    <property type="entry name" value="VKc"/>
    <property type="match status" value="1"/>
</dbReference>
<name>A0ABW0NRT9_9MICO</name>
<keyword evidence="5 10" id="KW-1133">Transmembrane helix</keyword>
<dbReference type="Gene3D" id="1.20.1440.130">
    <property type="entry name" value="VKOR domain"/>
    <property type="match status" value="1"/>
</dbReference>
<evidence type="ECO:0000313" key="12">
    <source>
        <dbReference type="EMBL" id="MFC5501932.1"/>
    </source>
</evidence>
<dbReference type="InterPro" id="IPR038354">
    <property type="entry name" value="VKOR_sf"/>
</dbReference>
<dbReference type="Pfam" id="PF07884">
    <property type="entry name" value="VKOR"/>
    <property type="match status" value="1"/>
</dbReference>
<sequence>MTDATLTPRRPWILGIFLTIAGAAGWWAAFQLTIDKFLVLEHPKADLNCNISVLVQCGKNLGSWQGSVFGFPNPILGLGGFAAVIAVGVSLLAGAQFAKWFWIAFNVGIAGALVFVAWLIHESIFDLGTLCPWCMLVWSVTIPLFWVVTARNLAQGVYGGLLTRFGRGLLSWVIPITVICYAIVALIAQLVLDVIHRL</sequence>
<evidence type="ECO:0000256" key="7">
    <source>
        <dbReference type="ARBA" id="ARBA00023136"/>
    </source>
</evidence>
<evidence type="ECO:0000313" key="13">
    <source>
        <dbReference type="Proteomes" id="UP001596039"/>
    </source>
</evidence>
<proteinExistence type="inferred from homology"/>
<evidence type="ECO:0000256" key="9">
    <source>
        <dbReference type="ARBA" id="ARBA00023284"/>
    </source>
</evidence>